<evidence type="ECO:0000313" key="3">
    <source>
        <dbReference type="EMBL" id="GJJ77526.1"/>
    </source>
</evidence>
<reference evidence="3" key="1">
    <citation type="submission" date="2021-11" db="EMBL/GenBank/DDBJ databases">
        <authorList>
            <person name="Herlambang A."/>
            <person name="Guo Y."/>
            <person name="Takashima Y."/>
            <person name="Nishizawa T."/>
        </authorList>
    </citation>
    <scope>NUCLEOTIDE SEQUENCE</scope>
    <source>
        <strain evidence="3">E1425</strain>
    </source>
</reference>
<proteinExistence type="predicted"/>
<evidence type="ECO:0008006" key="5">
    <source>
        <dbReference type="Google" id="ProtNLM"/>
    </source>
</evidence>
<protein>
    <recommendedName>
        <fullName evidence="5">Tc1-like transposase DDE domain-containing protein</fullName>
    </recommendedName>
</protein>
<evidence type="ECO:0000313" key="4">
    <source>
        <dbReference type="Proteomes" id="UP000827284"/>
    </source>
</evidence>
<dbReference type="Proteomes" id="UP000827284">
    <property type="component" value="Unassembled WGS sequence"/>
</dbReference>
<comment type="caution">
    <text evidence="3">The sequence shown here is derived from an EMBL/GenBank/DDBJ whole genome shotgun (WGS) entry which is preliminary data.</text>
</comment>
<accession>A0A9P3HJ08</accession>
<dbReference type="Pfam" id="PF13358">
    <property type="entry name" value="DDE_3"/>
    <property type="match status" value="1"/>
</dbReference>
<dbReference type="InterPro" id="IPR038717">
    <property type="entry name" value="Tc1-like_DDE_dom"/>
</dbReference>
<dbReference type="EMBL" id="BQFW01000013">
    <property type="protein sequence ID" value="GJJ77526.1"/>
    <property type="molecule type" value="Genomic_DNA"/>
</dbReference>
<name>A0A9P3HJ08_9FUNG</name>
<dbReference type="GO" id="GO:0003677">
    <property type="term" value="F:DNA binding"/>
    <property type="evidence" value="ECO:0007669"/>
    <property type="project" value="InterPro"/>
</dbReference>
<feature type="domain" description="Transposase Tc1-like" evidence="1">
    <location>
        <begin position="22"/>
        <end position="89"/>
    </location>
</feature>
<reference evidence="3" key="2">
    <citation type="journal article" date="2022" name="Microbiol. Resour. Announc.">
        <title>Whole-Genome Sequence of Entomortierella parvispora E1425, a Mucoromycotan Fungus Associated with Burkholderiaceae-Related Endosymbiotic Bacteria.</title>
        <authorList>
            <person name="Herlambang A."/>
            <person name="Guo Y."/>
            <person name="Takashima Y."/>
            <person name="Narisawa K."/>
            <person name="Ohta H."/>
            <person name="Nishizawa T."/>
        </authorList>
    </citation>
    <scope>NUCLEOTIDE SEQUENCE</scope>
    <source>
        <strain evidence="3">E1425</strain>
    </source>
</reference>
<evidence type="ECO:0000259" key="2">
    <source>
        <dbReference type="Pfam" id="PF13358"/>
    </source>
</evidence>
<dbReference type="AlphaFoldDB" id="A0A9P3HJ08"/>
<organism evidence="3 4">
    <name type="scientific">Entomortierella parvispora</name>
    <dbReference type="NCBI Taxonomy" id="205924"/>
    <lineage>
        <taxon>Eukaryota</taxon>
        <taxon>Fungi</taxon>
        <taxon>Fungi incertae sedis</taxon>
        <taxon>Mucoromycota</taxon>
        <taxon>Mortierellomycotina</taxon>
        <taxon>Mortierellomycetes</taxon>
        <taxon>Mortierellales</taxon>
        <taxon>Mortierellaceae</taxon>
        <taxon>Entomortierella</taxon>
    </lineage>
</organism>
<gene>
    <name evidence="3" type="ORF">EMPS_09885</name>
</gene>
<dbReference type="InterPro" id="IPR052338">
    <property type="entry name" value="Transposase_5"/>
</dbReference>
<dbReference type="Gene3D" id="3.30.420.10">
    <property type="entry name" value="Ribonuclease H-like superfamily/Ribonuclease H"/>
    <property type="match status" value="1"/>
</dbReference>
<dbReference type="PANTHER" id="PTHR23022:SF119">
    <property type="entry name" value="TC1-LIKE TRANSPOSASE DDE DOMAIN-CONTAINING PROTEIN"/>
    <property type="match status" value="1"/>
</dbReference>
<dbReference type="GO" id="GO:0015074">
    <property type="term" value="P:DNA integration"/>
    <property type="evidence" value="ECO:0007669"/>
    <property type="project" value="InterPro"/>
</dbReference>
<dbReference type="PANTHER" id="PTHR23022">
    <property type="entry name" value="TRANSPOSABLE ELEMENT-RELATED"/>
    <property type="match status" value="1"/>
</dbReference>
<dbReference type="InterPro" id="IPR002492">
    <property type="entry name" value="Transposase_Tc1-like"/>
</dbReference>
<dbReference type="OrthoDB" id="2416077at2759"/>
<dbReference type="GO" id="GO:0006313">
    <property type="term" value="P:DNA transposition"/>
    <property type="evidence" value="ECO:0007669"/>
    <property type="project" value="InterPro"/>
</dbReference>
<sequence>MGFPKPILRTGRPRKMSERTTRAVVRYLLKNRRATAQELTNAVSHISPLHRDTVTKAILRLNFASRIAAKKPYLKPAHELARLNFAKKHEKWTVEDWKKVIWTDESSFEIGKNSRRIRVWRRSYERFHSDCLASTFKSGRTSVMVWGAFCGDLKKCKLILIPKDKRTAADYVKYVYENALSGYYNHAENPSELILMEDRAPTHKSNLPKAWRAAYGMDRLVWPAQSPDLNPVENVWRLMKAWISLQPIPSNEAEMWKLTEAAWERVSGDFLNRLVESMPARMKAVIAAKGGATRW</sequence>
<dbReference type="Pfam" id="PF01498">
    <property type="entry name" value="HTH_Tnp_Tc3_2"/>
    <property type="match status" value="1"/>
</dbReference>
<keyword evidence="4" id="KW-1185">Reference proteome</keyword>
<evidence type="ECO:0000259" key="1">
    <source>
        <dbReference type="Pfam" id="PF01498"/>
    </source>
</evidence>
<dbReference type="InterPro" id="IPR036397">
    <property type="entry name" value="RNaseH_sf"/>
</dbReference>
<feature type="domain" description="Tc1-like transposase DDE" evidence="2">
    <location>
        <begin position="100"/>
        <end position="250"/>
    </location>
</feature>